<accession>A0A1S3H2P7</accession>
<feature type="chain" id="PRO_5010349755" evidence="3">
    <location>
        <begin position="21"/>
        <end position="406"/>
    </location>
</feature>
<evidence type="ECO:0000313" key="5">
    <source>
        <dbReference type="RefSeq" id="XP_013380288.1"/>
    </source>
</evidence>
<sequence>MVHIMHFSVFDVLIVTAVTASSLQHHPDVSNDFLVTLVERLDRQEQEMKKLNAEVAAVRQENKQLKSVIQKIKVKLDAQTFMAAENNRLKFQHGNHSITKRQVQQGNLVSSGCLQGPQGPPGRDGRDGRDGIQNPGLTVDSLKQIIGLLGYQSPLQVGNSSRSSVQGPQGLPGRDGKDGRDGIQGPPGPKGDPGYLTLDILKQMLGQIGDQKGLPANTSHGGTVYTRWGRTTCSTHSKLLYKGISAGTYYSKTGGGSNYLCLPQTPEWGKYQDGGQGTGSFIHGVQYERIYSNIFSTTNTGGHNLPNQDAPCAVCYTQTRPSHVMIPAKKTCPAGWTTEYNGYLVSNRDDYARTEFVCLDEAPEVVAGGHEDKIAASFYTAEAKCGTLPCPPYVDGRELACVVCTK</sequence>
<evidence type="ECO:0000256" key="3">
    <source>
        <dbReference type="SAM" id="SignalP"/>
    </source>
</evidence>
<name>A0A1S3H2P7_LINAN</name>
<dbReference type="RefSeq" id="XP_013380288.1">
    <property type="nucleotide sequence ID" value="XM_013524834.2"/>
</dbReference>
<organism evidence="4 5">
    <name type="scientific">Lingula anatina</name>
    <name type="common">Brachiopod</name>
    <name type="synonym">Lingula unguis</name>
    <dbReference type="NCBI Taxonomy" id="7574"/>
    <lineage>
        <taxon>Eukaryota</taxon>
        <taxon>Metazoa</taxon>
        <taxon>Spiralia</taxon>
        <taxon>Lophotrochozoa</taxon>
        <taxon>Brachiopoda</taxon>
        <taxon>Linguliformea</taxon>
        <taxon>Lingulata</taxon>
        <taxon>Lingulida</taxon>
        <taxon>Linguloidea</taxon>
        <taxon>Lingulidae</taxon>
        <taxon>Lingula</taxon>
    </lineage>
</organism>
<proteinExistence type="predicted"/>
<dbReference type="PANTHER" id="PTHR24024">
    <property type="entry name" value="PULMONARY SURFACTANT-ASSOCIATED PROTEIN A"/>
    <property type="match status" value="1"/>
</dbReference>
<keyword evidence="1" id="KW-0175">Coiled coil</keyword>
<dbReference type="Proteomes" id="UP000085678">
    <property type="component" value="Unplaced"/>
</dbReference>
<feature type="coiled-coil region" evidence="1">
    <location>
        <begin position="34"/>
        <end position="75"/>
    </location>
</feature>
<evidence type="ECO:0000256" key="1">
    <source>
        <dbReference type="SAM" id="Coils"/>
    </source>
</evidence>
<dbReference type="PANTHER" id="PTHR24024:SF18">
    <property type="entry name" value="SHORT-CHAIN COLLAGEN C4-LIKE"/>
    <property type="match status" value="1"/>
</dbReference>
<gene>
    <name evidence="5" type="primary">LOC106151521</name>
</gene>
<feature type="signal peptide" evidence="3">
    <location>
        <begin position="1"/>
        <end position="20"/>
    </location>
</feature>
<feature type="compositionally biased region" description="Polar residues" evidence="2">
    <location>
        <begin position="157"/>
        <end position="167"/>
    </location>
</feature>
<reference evidence="5" key="1">
    <citation type="submission" date="2025-08" db="UniProtKB">
        <authorList>
            <consortium name="RefSeq"/>
        </authorList>
    </citation>
    <scope>IDENTIFICATION</scope>
    <source>
        <tissue evidence="5">Gonads</tissue>
    </source>
</reference>
<keyword evidence="3" id="KW-0732">Signal</keyword>
<feature type="region of interest" description="Disordered" evidence="2">
    <location>
        <begin position="109"/>
        <end position="136"/>
    </location>
</feature>
<dbReference type="InterPro" id="IPR051077">
    <property type="entry name" value="Ca-dependent_lectin"/>
</dbReference>
<dbReference type="AlphaFoldDB" id="A0A1S3H2P7"/>
<dbReference type="GO" id="GO:0005615">
    <property type="term" value="C:extracellular space"/>
    <property type="evidence" value="ECO:0007669"/>
    <property type="project" value="TreeGrafter"/>
</dbReference>
<dbReference type="OrthoDB" id="6086925at2759"/>
<keyword evidence="4" id="KW-1185">Reference proteome</keyword>
<evidence type="ECO:0000313" key="4">
    <source>
        <dbReference type="Proteomes" id="UP000085678"/>
    </source>
</evidence>
<dbReference type="GeneID" id="106151521"/>
<protein>
    <submittedName>
        <fullName evidence="5">Collectin-12 isoform X7</fullName>
    </submittedName>
</protein>
<feature type="region of interest" description="Disordered" evidence="2">
    <location>
        <begin position="157"/>
        <end position="195"/>
    </location>
</feature>
<evidence type="ECO:0000256" key="2">
    <source>
        <dbReference type="SAM" id="MobiDB-lite"/>
    </source>
</evidence>